<evidence type="ECO:0000313" key="2">
    <source>
        <dbReference type="Proteomes" id="UP000499080"/>
    </source>
</evidence>
<sequence length="260" mass="29131">MTASVNIRVDRSGYHIDGELHSILRGVNPKFADRWCNVSHLSATSGSGNPHAICETNVNVFSALSSSDVFGPFFFAEKTDTGSNFFTVIFSPADCENKSSGVHIHPRNFLLHSQISFAENHRDSGAKAIYIDGSKTDEGTGSAFCILENYGIIASWQNKLDHSNSVFQAEFFAIKVVSSLHRQIKIWTDSLSSLMAVLNPKSHHSMVREIQTLLLSHKHIHLRWLKAQVDHLGNECHHKRRPFLSTFSTFHFPSHFLAEI</sequence>
<organism evidence="1 2">
    <name type="scientific">Araneus ventricosus</name>
    <name type="common">Orbweaver spider</name>
    <name type="synonym">Epeira ventricosa</name>
    <dbReference type="NCBI Taxonomy" id="182803"/>
    <lineage>
        <taxon>Eukaryota</taxon>
        <taxon>Metazoa</taxon>
        <taxon>Ecdysozoa</taxon>
        <taxon>Arthropoda</taxon>
        <taxon>Chelicerata</taxon>
        <taxon>Arachnida</taxon>
        <taxon>Araneae</taxon>
        <taxon>Araneomorphae</taxon>
        <taxon>Entelegynae</taxon>
        <taxon>Araneoidea</taxon>
        <taxon>Araneidae</taxon>
        <taxon>Araneus</taxon>
    </lineage>
</organism>
<evidence type="ECO:0008006" key="3">
    <source>
        <dbReference type="Google" id="ProtNLM"/>
    </source>
</evidence>
<evidence type="ECO:0000313" key="1">
    <source>
        <dbReference type="EMBL" id="GBM62490.1"/>
    </source>
</evidence>
<dbReference type="InterPro" id="IPR036397">
    <property type="entry name" value="RNaseH_sf"/>
</dbReference>
<dbReference type="AlphaFoldDB" id="A0A4Y2HB24"/>
<name>A0A4Y2HB24_ARAVE</name>
<dbReference type="OrthoDB" id="407198at2759"/>
<proteinExistence type="predicted"/>
<reference evidence="1 2" key="1">
    <citation type="journal article" date="2019" name="Sci. Rep.">
        <title>Orb-weaving spider Araneus ventricosus genome elucidates the spidroin gene catalogue.</title>
        <authorList>
            <person name="Kono N."/>
            <person name="Nakamura H."/>
            <person name="Ohtoshi R."/>
            <person name="Moran D.A.P."/>
            <person name="Shinohara A."/>
            <person name="Yoshida Y."/>
            <person name="Fujiwara M."/>
            <person name="Mori M."/>
            <person name="Tomita M."/>
            <person name="Arakawa K."/>
        </authorList>
    </citation>
    <scope>NUCLEOTIDE SEQUENCE [LARGE SCALE GENOMIC DNA]</scope>
</reference>
<dbReference type="Proteomes" id="UP000499080">
    <property type="component" value="Unassembled WGS sequence"/>
</dbReference>
<dbReference type="EMBL" id="BGPR01001819">
    <property type="protein sequence ID" value="GBM62490.1"/>
    <property type="molecule type" value="Genomic_DNA"/>
</dbReference>
<dbReference type="Gene3D" id="3.30.420.10">
    <property type="entry name" value="Ribonuclease H-like superfamily/Ribonuclease H"/>
    <property type="match status" value="1"/>
</dbReference>
<dbReference type="CDD" id="cd09276">
    <property type="entry name" value="Rnase_HI_RT_non_LTR"/>
    <property type="match status" value="1"/>
</dbReference>
<accession>A0A4Y2HB24</accession>
<keyword evidence="2" id="KW-1185">Reference proteome</keyword>
<dbReference type="SUPFAM" id="SSF53098">
    <property type="entry name" value="Ribonuclease H-like"/>
    <property type="match status" value="1"/>
</dbReference>
<gene>
    <name evidence="1" type="ORF">AVEN_171495_1</name>
</gene>
<dbReference type="GO" id="GO:0003676">
    <property type="term" value="F:nucleic acid binding"/>
    <property type="evidence" value="ECO:0007669"/>
    <property type="project" value="InterPro"/>
</dbReference>
<dbReference type="InterPro" id="IPR012337">
    <property type="entry name" value="RNaseH-like_sf"/>
</dbReference>
<protein>
    <recommendedName>
        <fullName evidence="3">RNase H type-1 domain-containing protein</fullName>
    </recommendedName>
</protein>
<comment type="caution">
    <text evidence="1">The sequence shown here is derived from an EMBL/GenBank/DDBJ whole genome shotgun (WGS) entry which is preliminary data.</text>
</comment>